<name>A0A521B6S5_9FLAO</name>
<dbReference type="EMBL" id="FXTA01000001">
    <property type="protein sequence ID" value="SMO42711.1"/>
    <property type="molecule type" value="Genomic_DNA"/>
</dbReference>
<gene>
    <name evidence="2" type="ORF">GJU42_20015</name>
    <name evidence="3" type="ORF">SAMN06265349_101731</name>
</gene>
<keyword evidence="1" id="KW-1133">Transmembrane helix</keyword>
<evidence type="ECO:0000313" key="2">
    <source>
        <dbReference type="EMBL" id="MRX70267.1"/>
    </source>
</evidence>
<evidence type="ECO:0000313" key="4">
    <source>
        <dbReference type="Proteomes" id="UP000317289"/>
    </source>
</evidence>
<sequence>MTAYEFMVKLKDYASNGLRQIASSVGQSVNNVNNLNNGLNNTVKVSDNLKNSWNKLKSLVTSIFAITAIWSFTNKVVEARSEYEKFNAVLVNTFQSDKVGAAALNMLNDFATKTPFALNELTGSFVKLVNRGVLPTQDEMTKLGDLASSQGKGFDQLTEAMLDAQTGEFERLKEFGIKASKSGDMVKLSFKGVTKEVKNNSDAITEALLQYGQMKGVAGSMEAVSKTLGGKISNLGDQWNTFLVQVGGESGEIFTGVLTVLSVGLAFLSDNLSYISEWFSILFEMIQPVIIALSEFLRVAFGINEASDALGMFGNAMVGVLLVVDWLTTGLRTVIDILSPFGREILIVTGAWWLWNNAIGVFNALMLVNPVTWIVLGIMALILVIGMVTKYTSGWGESWKHTVNGAKFLWQTYTDYVKLNFTALVNTLMIGIDKIKLGWYKFKDAVGMGDSGENQKMIAQINNDVEARKKAISDGYKKMLDSASKAKNEFSQVGIKVDTNGIKKDFQSLKDRFSNAGGKKDTGTGAYDDYLAKNKGLAGGAGKGTDTKDKKDTIVSGGSKMTHITVNIGKLQDDTKIFVENTEKGIESLGEKIQEMILRAVNSVNQMQTD</sequence>
<feature type="transmembrane region" description="Helical" evidence="1">
    <location>
        <begin position="281"/>
        <end position="303"/>
    </location>
</feature>
<dbReference type="Proteomes" id="UP000317289">
    <property type="component" value="Unassembled WGS sequence"/>
</dbReference>
<dbReference type="RefSeq" id="WP_142449392.1">
    <property type="nucleotide sequence ID" value="NZ_FXTA01000001.1"/>
</dbReference>
<protein>
    <recommendedName>
        <fullName evidence="6">Tape measure domain-containing protein</fullName>
    </recommendedName>
</protein>
<evidence type="ECO:0000313" key="5">
    <source>
        <dbReference type="Proteomes" id="UP000468990"/>
    </source>
</evidence>
<evidence type="ECO:0000313" key="3">
    <source>
        <dbReference type="EMBL" id="SMO42711.1"/>
    </source>
</evidence>
<organism evidence="3 4">
    <name type="scientific">Flavobacterium resistens</name>
    <dbReference type="NCBI Taxonomy" id="443612"/>
    <lineage>
        <taxon>Bacteria</taxon>
        <taxon>Pseudomonadati</taxon>
        <taxon>Bacteroidota</taxon>
        <taxon>Flavobacteriia</taxon>
        <taxon>Flavobacteriales</taxon>
        <taxon>Flavobacteriaceae</taxon>
        <taxon>Flavobacterium</taxon>
    </lineage>
</organism>
<dbReference type="EMBL" id="WKKG01000012">
    <property type="protein sequence ID" value="MRX70267.1"/>
    <property type="molecule type" value="Genomic_DNA"/>
</dbReference>
<keyword evidence="1" id="KW-0472">Membrane</keyword>
<proteinExistence type="predicted"/>
<evidence type="ECO:0000256" key="1">
    <source>
        <dbReference type="SAM" id="Phobius"/>
    </source>
</evidence>
<keyword evidence="5" id="KW-1185">Reference proteome</keyword>
<dbReference type="Proteomes" id="UP000468990">
    <property type="component" value="Unassembled WGS sequence"/>
</dbReference>
<evidence type="ECO:0008006" key="6">
    <source>
        <dbReference type="Google" id="ProtNLM"/>
    </source>
</evidence>
<reference evidence="2 5" key="2">
    <citation type="submission" date="2019-11" db="EMBL/GenBank/DDBJ databases">
        <title>Flavobacterium resistens genome.</title>
        <authorList>
            <person name="Wilson V.M."/>
            <person name="Newman J.D."/>
        </authorList>
    </citation>
    <scope>NUCLEOTIDE SEQUENCE [LARGE SCALE GENOMIC DNA]</scope>
    <source>
        <strain evidence="2 5">DSM 19382</strain>
    </source>
</reference>
<dbReference type="OrthoDB" id="1219342at2"/>
<feature type="transmembrane region" description="Helical" evidence="1">
    <location>
        <begin position="367"/>
        <end position="388"/>
    </location>
</feature>
<keyword evidence="1" id="KW-0812">Transmembrane</keyword>
<accession>A0A521B6S5</accession>
<dbReference type="AlphaFoldDB" id="A0A521B6S5"/>
<feature type="transmembrane region" description="Helical" evidence="1">
    <location>
        <begin position="309"/>
        <end position="327"/>
    </location>
</feature>
<reference evidence="3 4" key="1">
    <citation type="submission" date="2017-05" db="EMBL/GenBank/DDBJ databases">
        <authorList>
            <person name="Varghese N."/>
            <person name="Submissions S."/>
        </authorList>
    </citation>
    <scope>NUCLEOTIDE SEQUENCE [LARGE SCALE GENOMIC DNA]</scope>
    <source>
        <strain evidence="3 4">DSM 19382</strain>
    </source>
</reference>